<dbReference type="KEGG" id="tpie:A7C91_03920"/>
<accession>A0A172WG61</accession>
<evidence type="ECO:0000259" key="1">
    <source>
        <dbReference type="Pfam" id="PF26555"/>
    </source>
</evidence>
<proteinExistence type="predicted"/>
<reference evidence="4" key="1">
    <citation type="journal article" date="2016" name="Syst. Appl. Microbiol.">
        <title>Thermococcus piezophilus sp. nov., a novel hyperthermophilic and piezophilic archaeon with a broad pressure range for growth, isolated from a deepest hydrothermal vent at the Mid-Cayman Rise.</title>
        <authorList>
            <person name="Dalmasso C."/>
            <person name="Oger P."/>
            <person name="Selva G."/>
            <person name="Courtine D."/>
            <person name="L'Haridon S."/>
            <person name="Garlaschelli A."/>
            <person name="Roussel E."/>
            <person name="Miyazaki J."/>
            <person name="Reveillaud J."/>
            <person name="Jebbar M."/>
            <person name="Takai K."/>
            <person name="Maignien L."/>
            <person name="Alain K."/>
        </authorList>
    </citation>
    <scope>NUCLEOTIDE SEQUENCE [LARGE SCALE GENOMIC DNA]</scope>
    <source>
        <strain evidence="4">CDGS</strain>
    </source>
</reference>
<dbReference type="Proteomes" id="UP000076969">
    <property type="component" value="Chromosome"/>
</dbReference>
<dbReference type="AlphaFoldDB" id="A0A172WG61"/>
<dbReference type="RefSeq" id="WP_068665083.1">
    <property type="nucleotide sequence ID" value="NZ_CP015520.1"/>
</dbReference>
<gene>
    <name evidence="3" type="ORF">A7C91_03920</name>
</gene>
<keyword evidence="4" id="KW-1185">Reference proteome</keyword>
<dbReference type="InterPro" id="IPR058496">
    <property type="entry name" value="DUF8183_N"/>
</dbReference>
<dbReference type="InterPro" id="IPR058836">
    <property type="entry name" value="DUF8183_C"/>
</dbReference>
<protein>
    <submittedName>
        <fullName evidence="3">DNA-binding protein</fullName>
    </submittedName>
</protein>
<dbReference type="GeneID" id="28495312"/>
<evidence type="ECO:0000313" key="3">
    <source>
        <dbReference type="EMBL" id="ANF22411.1"/>
    </source>
</evidence>
<feature type="domain" description="DUF8183" evidence="2">
    <location>
        <begin position="7"/>
        <end position="137"/>
    </location>
</feature>
<dbReference type="EMBL" id="CP015520">
    <property type="protein sequence ID" value="ANF22411.1"/>
    <property type="molecule type" value="Genomic_DNA"/>
</dbReference>
<feature type="domain" description="DUF8183" evidence="1">
    <location>
        <begin position="138"/>
        <end position="197"/>
    </location>
</feature>
<organism evidence="3 4">
    <name type="scientific">Thermococcus piezophilus</name>
    <dbReference type="NCBI Taxonomy" id="1712654"/>
    <lineage>
        <taxon>Archaea</taxon>
        <taxon>Methanobacteriati</taxon>
        <taxon>Methanobacteriota</taxon>
        <taxon>Thermococci</taxon>
        <taxon>Thermococcales</taxon>
        <taxon>Thermococcaceae</taxon>
        <taxon>Thermococcus</taxon>
    </lineage>
</organism>
<name>A0A172WG61_9EURY</name>
<evidence type="ECO:0000259" key="2">
    <source>
        <dbReference type="Pfam" id="PF26556"/>
    </source>
</evidence>
<dbReference type="Pfam" id="PF26555">
    <property type="entry name" value="HTH_78"/>
    <property type="match status" value="1"/>
</dbReference>
<dbReference type="Pfam" id="PF26556">
    <property type="entry name" value="DUF8183"/>
    <property type="match status" value="1"/>
</dbReference>
<dbReference type="GO" id="GO:0003677">
    <property type="term" value="F:DNA binding"/>
    <property type="evidence" value="ECO:0007669"/>
    <property type="project" value="UniProtKB-KW"/>
</dbReference>
<dbReference type="OrthoDB" id="91412at2157"/>
<evidence type="ECO:0000313" key="4">
    <source>
        <dbReference type="Proteomes" id="UP000076969"/>
    </source>
</evidence>
<sequence length="208" mass="23967">MEDIENQVLSWLRDGDDNAKDIVDLPWVIKNVGQNAYVAEHPHMPFGLIVMFSNDFVHLIVPLRLETISMTKDERLKIYHTLLLLNDRVNLMKFTLSGMNDEIYLRVDLDKKSLGKAEFNDALTSLLVGLQSAVEALGLEEAFARDVFDRIVWMIFERLQKGATREELLRFLVVKVGMPEADAKRLLKEIFEAQEEANSRELDNTIYL</sequence>
<keyword evidence="3" id="KW-0238">DNA-binding</keyword>
<dbReference type="STRING" id="1712654.A7C91_03920"/>